<dbReference type="EMBL" id="JACICY010000002">
    <property type="protein sequence ID" value="MBB3859828.1"/>
    <property type="molecule type" value="Genomic_DNA"/>
</dbReference>
<dbReference type="GO" id="GO:0046168">
    <property type="term" value="P:glycerol-3-phosphate catabolic process"/>
    <property type="evidence" value="ECO:0007669"/>
    <property type="project" value="TreeGrafter"/>
</dbReference>
<proteinExistence type="inferred from homology"/>
<feature type="domain" description="Alpha-glycerophosphate oxidase C-terminal" evidence="7">
    <location>
        <begin position="378"/>
        <end position="475"/>
    </location>
</feature>
<reference evidence="8 9" key="1">
    <citation type="submission" date="2020-08" db="EMBL/GenBank/DDBJ databases">
        <title>Genomic Encyclopedia of Type Strains, Phase IV (KMG-IV): sequencing the most valuable type-strain genomes for metagenomic binning, comparative biology and taxonomic classification.</title>
        <authorList>
            <person name="Goeker M."/>
        </authorList>
    </citation>
    <scope>NUCLEOTIDE SEQUENCE [LARGE SCALE GENOMIC DNA]</scope>
    <source>
        <strain evidence="8 9">DSM 14552</strain>
    </source>
</reference>
<dbReference type="RefSeq" id="WP_183612106.1">
    <property type="nucleotide sequence ID" value="NZ_JACICY010000002.1"/>
</dbReference>
<organism evidence="8 9">
    <name type="scientific">Novosphingobium hassiacum</name>
    <dbReference type="NCBI Taxonomy" id="173676"/>
    <lineage>
        <taxon>Bacteria</taxon>
        <taxon>Pseudomonadati</taxon>
        <taxon>Pseudomonadota</taxon>
        <taxon>Alphaproteobacteria</taxon>
        <taxon>Sphingomonadales</taxon>
        <taxon>Sphingomonadaceae</taxon>
        <taxon>Novosphingobium</taxon>
    </lineage>
</organism>
<keyword evidence="5 8" id="KW-0560">Oxidoreductase</keyword>
<dbReference type="Gene3D" id="6.10.250.1890">
    <property type="match status" value="1"/>
</dbReference>
<protein>
    <submittedName>
        <fullName evidence="8">Glycerol-3-phosphate dehydrogenase</fullName>
        <ecNumber evidence="8">1.1.5.3</ecNumber>
    </submittedName>
</protein>
<dbReference type="Pfam" id="PF01266">
    <property type="entry name" value="DAO"/>
    <property type="match status" value="1"/>
</dbReference>
<evidence type="ECO:0000256" key="1">
    <source>
        <dbReference type="ARBA" id="ARBA00001974"/>
    </source>
</evidence>
<keyword evidence="3" id="KW-0285">Flavoprotein</keyword>
<dbReference type="EC" id="1.1.5.3" evidence="8"/>
<name>A0A7W5ZVH0_9SPHN</name>
<evidence type="ECO:0000313" key="8">
    <source>
        <dbReference type="EMBL" id="MBB3859828.1"/>
    </source>
</evidence>
<dbReference type="PRINTS" id="PR01001">
    <property type="entry name" value="FADG3PDH"/>
</dbReference>
<dbReference type="NCBIfam" id="NF008899">
    <property type="entry name" value="PRK12266.1"/>
    <property type="match status" value="1"/>
</dbReference>
<dbReference type="Gene3D" id="1.10.8.870">
    <property type="entry name" value="Alpha-glycerophosphate oxidase, cap domain"/>
    <property type="match status" value="1"/>
</dbReference>
<dbReference type="Pfam" id="PF16901">
    <property type="entry name" value="DAO_C"/>
    <property type="match status" value="1"/>
</dbReference>
<keyword evidence="9" id="KW-1185">Reference proteome</keyword>
<comment type="cofactor">
    <cofactor evidence="1">
        <name>FAD</name>
        <dbReference type="ChEBI" id="CHEBI:57692"/>
    </cofactor>
</comment>
<accession>A0A7W5ZVH0</accession>
<dbReference type="Gene3D" id="3.50.50.60">
    <property type="entry name" value="FAD/NAD(P)-binding domain"/>
    <property type="match status" value="1"/>
</dbReference>
<dbReference type="PANTHER" id="PTHR11985">
    <property type="entry name" value="GLYCEROL-3-PHOSPHATE DEHYDROGENASE"/>
    <property type="match status" value="1"/>
</dbReference>
<dbReference type="Gene3D" id="3.30.9.10">
    <property type="entry name" value="D-Amino Acid Oxidase, subunit A, domain 2"/>
    <property type="match status" value="1"/>
</dbReference>
<dbReference type="Proteomes" id="UP000562395">
    <property type="component" value="Unassembled WGS sequence"/>
</dbReference>
<comment type="similarity">
    <text evidence="2">Belongs to the FAD-dependent glycerol-3-phosphate dehydrogenase family.</text>
</comment>
<dbReference type="InterPro" id="IPR006076">
    <property type="entry name" value="FAD-dep_OxRdtase"/>
</dbReference>
<dbReference type="InterPro" id="IPR031656">
    <property type="entry name" value="DAO_C"/>
</dbReference>
<dbReference type="InterPro" id="IPR038299">
    <property type="entry name" value="DAO_C_sf"/>
</dbReference>
<dbReference type="GO" id="GO:0004368">
    <property type="term" value="F:glycerol-3-phosphate dehydrogenase (quinone) activity"/>
    <property type="evidence" value="ECO:0007669"/>
    <property type="project" value="UniProtKB-EC"/>
</dbReference>
<dbReference type="PANTHER" id="PTHR11985:SF15">
    <property type="entry name" value="GLYCEROL-3-PHOSPHATE DEHYDROGENASE, MITOCHONDRIAL"/>
    <property type="match status" value="1"/>
</dbReference>
<evidence type="ECO:0000256" key="3">
    <source>
        <dbReference type="ARBA" id="ARBA00022630"/>
    </source>
</evidence>
<comment type="caution">
    <text evidence="8">The sequence shown here is derived from an EMBL/GenBank/DDBJ whole genome shotgun (WGS) entry which is preliminary data.</text>
</comment>
<evidence type="ECO:0000256" key="5">
    <source>
        <dbReference type="ARBA" id="ARBA00023002"/>
    </source>
</evidence>
<dbReference type="NCBIfam" id="NF009906">
    <property type="entry name" value="PRK13369.1"/>
    <property type="match status" value="1"/>
</dbReference>
<dbReference type="InterPro" id="IPR000447">
    <property type="entry name" value="G3P_DH_FAD-dep"/>
</dbReference>
<evidence type="ECO:0000256" key="4">
    <source>
        <dbReference type="ARBA" id="ARBA00022827"/>
    </source>
</evidence>
<keyword evidence="4" id="KW-0274">FAD</keyword>
<gene>
    <name evidence="8" type="ORF">GGQ88_001089</name>
</gene>
<evidence type="ECO:0000259" key="7">
    <source>
        <dbReference type="Pfam" id="PF16901"/>
    </source>
</evidence>
<evidence type="ECO:0000259" key="6">
    <source>
        <dbReference type="Pfam" id="PF01266"/>
    </source>
</evidence>
<dbReference type="InterPro" id="IPR036188">
    <property type="entry name" value="FAD/NAD-bd_sf"/>
</dbReference>
<evidence type="ECO:0000313" key="9">
    <source>
        <dbReference type="Proteomes" id="UP000562395"/>
    </source>
</evidence>
<evidence type="ECO:0000256" key="2">
    <source>
        <dbReference type="ARBA" id="ARBA00007330"/>
    </source>
</evidence>
<feature type="domain" description="FAD dependent oxidoreductase" evidence="6">
    <location>
        <begin position="10"/>
        <end position="321"/>
    </location>
</feature>
<dbReference type="AlphaFoldDB" id="A0A7W5ZVH0"/>
<sequence>METPYDRPYDLAVIGGGVNGAAIARDATGRGLSVLLLERGDLAQGTSSASTKLIHGGLRYLEHREFALVSEALHEREILWRQAPHIVWPMRFVLPIVPEGRPWWMLRTGLWFYDRIGGRKALPPTKRVKLDGRMGLQPEVRRGYEYSDCWVDDARLVVLLARDAADRGAEVRTRCAVTKLAREGHLWRIEAGPEIFHAAIVVNAAGPQVGQVMDAAHAPRPGLLRRVRGSHIVVPRLHDDPRALFLQLRDGRICFAIPWQYAFTMIGTTDSEDGADADPPRASETEIAYLLDAANQYFRRSLKREDVIHTFAGVRLLADDGSGKPEAATRGYRFELDRGSDHHSAPLLTVLGGKITTHRTLAEAALERLGVTDNAGWTATAPLPGGDFTPDGLDEADNLAPLEHEITAQAGQLSRATVHRLARAYGTEALNFARGDMGRPLGQGLSEAELDHLTTREWAMTAQDVLWRRSKLGLWFSEDEVSGLKTMLGEQPGTPS</sequence>
<dbReference type="SUPFAM" id="SSF51905">
    <property type="entry name" value="FAD/NAD(P)-binding domain"/>
    <property type="match status" value="1"/>
</dbReference>